<dbReference type="Proteomes" id="UP001527925">
    <property type="component" value="Unassembled WGS sequence"/>
</dbReference>
<gene>
    <name evidence="7" type="ORF">HK105_205429</name>
</gene>
<proteinExistence type="inferred from homology"/>
<organism evidence="7 8">
    <name type="scientific">Polyrhizophydium stewartii</name>
    <dbReference type="NCBI Taxonomy" id="2732419"/>
    <lineage>
        <taxon>Eukaryota</taxon>
        <taxon>Fungi</taxon>
        <taxon>Fungi incertae sedis</taxon>
        <taxon>Chytridiomycota</taxon>
        <taxon>Chytridiomycota incertae sedis</taxon>
        <taxon>Chytridiomycetes</taxon>
        <taxon>Rhizophydiales</taxon>
        <taxon>Rhizophydiales incertae sedis</taxon>
        <taxon>Polyrhizophydium</taxon>
    </lineage>
</organism>
<dbReference type="Gene3D" id="1.25.40.10">
    <property type="entry name" value="Tetratricopeptide repeat domain"/>
    <property type="match status" value="2"/>
</dbReference>
<evidence type="ECO:0000313" key="7">
    <source>
        <dbReference type="EMBL" id="KAL2915105.1"/>
    </source>
</evidence>
<feature type="region of interest" description="Disordered" evidence="6">
    <location>
        <begin position="1"/>
        <end position="34"/>
    </location>
</feature>
<comment type="caution">
    <text evidence="7">The sequence shown here is derived from an EMBL/GenBank/DDBJ whole genome shotgun (WGS) entry which is preliminary data.</text>
</comment>
<evidence type="ECO:0000256" key="1">
    <source>
        <dbReference type="ARBA" id="ARBA00006192"/>
    </source>
</evidence>
<evidence type="ECO:0000256" key="4">
    <source>
        <dbReference type="ARBA" id="ARBA00044511"/>
    </source>
</evidence>
<keyword evidence="8" id="KW-1185">Reference proteome</keyword>
<evidence type="ECO:0000256" key="3">
    <source>
        <dbReference type="ARBA" id="ARBA00044493"/>
    </source>
</evidence>
<dbReference type="PANTHER" id="PTHR47447">
    <property type="entry name" value="OS03G0856100 PROTEIN"/>
    <property type="match status" value="1"/>
</dbReference>
<dbReference type="EMBL" id="JADGIZ020000027">
    <property type="protein sequence ID" value="KAL2915105.1"/>
    <property type="molecule type" value="Genomic_DNA"/>
</dbReference>
<dbReference type="Pfam" id="PF01535">
    <property type="entry name" value="PPR"/>
    <property type="match status" value="3"/>
</dbReference>
<dbReference type="PANTHER" id="PTHR47447:SF17">
    <property type="entry name" value="OS12G0638900 PROTEIN"/>
    <property type="match status" value="1"/>
</dbReference>
<evidence type="ECO:0008006" key="9">
    <source>
        <dbReference type="Google" id="ProtNLM"/>
    </source>
</evidence>
<comment type="subunit">
    <text evidence="4">Binds to mitochondrial small subunit 15S rRNA.</text>
</comment>
<dbReference type="NCBIfam" id="TIGR00756">
    <property type="entry name" value="PPR"/>
    <property type="match status" value="1"/>
</dbReference>
<feature type="compositionally biased region" description="Basic and acidic residues" evidence="6">
    <location>
        <begin position="14"/>
        <end position="27"/>
    </location>
</feature>
<sequence length="453" mass="51419">MEPGPAPPRPRSLARQDDKDTARDNAASRRRTSTPQVRFDMAKLARLSGFEKIALFRDFVKYRMTVEALTVYRRLRENNIVQQLKYQDHHGIFHVLLSDPIAYKDDIIWTVDYMIGIKETLPSQDMLANFLKCCRKWGDLERARWTFDKMVELKLDIPTESWNDMLALYEMQSRDTVLLNQGVKLWEQMLTNRGIDSRPDINSYISVVTILGHLGRIADAEGIYRQAVEVLPELATDALVTQHRAIRGLGHPEAELTEKRFATRLFNTMLAVYADAGDFDAAFSLAAAYFEKGVLATTDKLSQASARDTYSLLLKVCSEARDLDAARRFFDDAQRRGVVPDAVMFGRMIQIHGVCGDLEGARTLFESALARLNLEPRSRRRHDLHTAFLHALLASAPIDRANAWFDTTYKDSVPEGKHILRIIYKTVISANQAAGKTDMVAKYGAEAKRIYGE</sequence>
<name>A0ABR4N6I7_9FUNG</name>
<reference evidence="7 8" key="1">
    <citation type="submission" date="2023-09" db="EMBL/GenBank/DDBJ databases">
        <title>Pangenome analysis of Batrachochytrium dendrobatidis and related Chytrids.</title>
        <authorList>
            <person name="Yacoub M.N."/>
            <person name="Stajich J.E."/>
            <person name="James T.Y."/>
        </authorList>
    </citation>
    <scope>NUCLEOTIDE SEQUENCE [LARGE SCALE GENOMIC DNA]</scope>
    <source>
        <strain evidence="7 8">JEL0888</strain>
    </source>
</reference>
<feature type="compositionally biased region" description="Pro residues" evidence="6">
    <location>
        <begin position="1"/>
        <end position="10"/>
    </location>
</feature>
<comment type="similarity">
    <text evidence="1">Belongs to the CCM1 family.</text>
</comment>
<evidence type="ECO:0000313" key="8">
    <source>
        <dbReference type="Proteomes" id="UP001527925"/>
    </source>
</evidence>
<protein>
    <recommendedName>
        <fullName evidence="9">Pentatricopeptide repeat-containing protein</fullName>
    </recommendedName>
</protein>
<evidence type="ECO:0000256" key="6">
    <source>
        <dbReference type="SAM" id="MobiDB-lite"/>
    </source>
</evidence>
<dbReference type="InterPro" id="IPR002885">
    <property type="entry name" value="PPR_rpt"/>
</dbReference>
<dbReference type="PROSITE" id="PS51375">
    <property type="entry name" value="PPR"/>
    <property type="match status" value="1"/>
</dbReference>
<feature type="repeat" description="PPR" evidence="5">
    <location>
        <begin position="306"/>
        <end position="340"/>
    </location>
</feature>
<evidence type="ECO:0000256" key="2">
    <source>
        <dbReference type="ARBA" id="ARBA00022737"/>
    </source>
</evidence>
<evidence type="ECO:0000256" key="5">
    <source>
        <dbReference type="PROSITE-ProRule" id="PRU00708"/>
    </source>
</evidence>
<keyword evidence="2" id="KW-0677">Repeat</keyword>
<dbReference type="InterPro" id="IPR011990">
    <property type="entry name" value="TPR-like_helical_dom_sf"/>
</dbReference>
<accession>A0ABR4N6I7</accession>
<comment type="function">
    <text evidence="3">Regulates mitochondrial small subunit maturation by controlling 15S rRNA 5'-end processing. Localizes to the 5' precursor of the 15S rRNA in a position that is subsequently occupied by mS47 in the mature yeast mtSSU. Uses structure and sequence-specific RNA recognition, binding to a single-stranded region of the precursor and specifically recognizing bases -6 to -1. The exchange of Ccm1 for mS47 is coupled to the irreversible removal of precursor rRNA that is accompanied by conformational changes of the mitoribosomal proteins uS5m and mS26. These conformational changes signal completion of 5'-end rRNA processing through protection of the mature 5'-end of the 15S rRNA and stabilization of mS47. The removal of the 5' precursor together with the dissociation of Ccm1 may be catalyzed by the 5'-3' exoribonuclease Pet127. Involved in the specific removal of group I introns in mitochondrial encoded transcripts.</text>
</comment>